<feature type="compositionally biased region" description="Basic and acidic residues" evidence="10">
    <location>
        <begin position="61"/>
        <end position="97"/>
    </location>
</feature>
<dbReference type="PANTHER" id="PTHR42982:SF8">
    <property type="entry name" value="SEC-INDEPENDENT PROTEIN TRANSLOCASE PROTEIN TATA"/>
    <property type="match status" value="1"/>
</dbReference>
<feature type="region of interest" description="Disordered" evidence="10">
    <location>
        <begin position="47"/>
        <end position="113"/>
    </location>
</feature>
<evidence type="ECO:0000256" key="3">
    <source>
        <dbReference type="ARBA" id="ARBA00022475"/>
    </source>
</evidence>
<keyword evidence="4 9" id="KW-0812">Transmembrane</keyword>
<keyword evidence="12" id="KW-1185">Reference proteome</keyword>
<evidence type="ECO:0000256" key="6">
    <source>
        <dbReference type="ARBA" id="ARBA00022989"/>
    </source>
</evidence>
<comment type="function">
    <text evidence="9">Part of the twin-arginine translocation (Tat) system that transports large folded proteins containing a characteristic twin-arginine motif in their signal peptide across membranes. TatA could form the protein-conducting channel of the Tat system.</text>
</comment>
<keyword evidence="2 9" id="KW-0813">Transport</keyword>
<reference evidence="11 12" key="1">
    <citation type="submission" date="2012-02" db="EMBL/GenBank/DDBJ databases">
        <title>Whole genome shotgun sequence of Mobilicoccus pelagius NBRC 104925.</title>
        <authorList>
            <person name="Yoshida Y."/>
            <person name="Hosoyama A."/>
            <person name="Tsuchikane K."/>
            <person name="Katsumata H."/>
            <person name="Yamazaki S."/>
            <person name="Fujita N."/>
        </authorList>
    </citation>
    <scope>NUCLEOTIDE SEQUENCE [LARGE SCALE GENOMIC DNA]</scope>
    <source>
        <strain evidence="11 12">NBRC 104925</strain>
    </source>
</reference>
<protein>
    <recommendedName>
        <fullName evidence="9">Sec-independent protein translocase protein TatA</fullName>
    </recommendedName>
</protein>
<dbReference type="Proteomes" id="UP000004367">
    <property type="component" value="Unassembled WGS sequence"/>
</dbReference>
<dbReference type="NCBIfam" id="NF001854">
    <property type="entry name" value="PRK00575.1"/>
    <property type="match status" value="1"/>
</dbReference>
<dbReference type="GO" id="GO:0033281">
    <property type="term" value="C:TAT protein transport complex"/>
    <property type="evidence" value="ECO:0007669"/>
    <property type="project" value="UniProtKB-UniRule"/>
</dbReference>
<evidence type="ECO:0000256" key="9">
    <source>
        <dbReference type="HAMAP-Rule" id="MF_00236"/>
    </source>
</evidence>
<evidence type="ECO:0000256" key="2">
    <source>
        <dbReference type="ARBA" id="ARBA00022448"/>
    </source>
</evidence>
<comment type="caution">
    <text evidence="11">The sequence shown here is derived from an EMBL/GenBank/DDBJ whole genome shotgun (WGS) entry which is preliminary data.</text>
</comment>
<evidence type="ECO:0000256" key="1">
    <source>
        <dbReference type="ARBA" id="ARBA00004162"/>
    </source>
</evidence>
<dbReference type="Gene3D" id="1.20.5.3310">
    <property type="match status" value="1"/>
</dbReference>
<dbReference type="GO" id="GO:0008320">
    <property type="term" value="F:protein transmembrane transporter activity"/>
    <property type="evidence" value="ECO:0007669"/>
    <property type="project" value="UniProtKB-UniRule"/>
</dbReference>
<evidence type="ECO:0000256" key="8">
    <source>
        <dbReference type="ARBA" id="ARBA00023136"/>
    </source>
</evidence>
<dbReference type="OrthoDB" id="5245163at2"/>
<evidence type="ECO:0000313" key="11">
    <source>
        <dbReference type="EMBL" id="GAB49012.1"/>
    </source>
</evidence>
<dbReference type="AlphaFoldDB" id="H5UTF4"/>
<comment type="subunit">
    <text evidence="9">The Tat system comprises two distinct complexes: a TatABC complex, containing multiple copies of TatA, TatB and TatC subunits, and a separate TatA complex, containing only TatA subunits. Substrates initially bind to the TatABC complex, which probably triggers association of the separate TatA complex to form the active translocon.</text>
</comment>
<keyword evidence="8 9" id="KW-0472">Membrane</keyword>
<keyword evidence="7 9" id="KW-0811">Translocation</keyword>
<dbReference type="NCBIfam" id="TIGR01411">
    <property type="entry name" value="tatAE"/>
    <property type="match status" value="1"/>
</dbReference>
<comment type="subcellular location">
    <subcellularLocation>
        <location evidence="1 9">Cell membrane</location>
        <topology evidence="1 9">Single-pass membrane protein</topology>
    </subcellularLocation>
</comment>
<keyword evidence="5 9" id="KW-0653">Protein transport</keyword>
<evidence type="ECO:0000313" key="12">
    <source>
        <dbReference type="Proteomes" id="UP000004367"/>
    </source>
</evidence>
<gene>
    <name evidence="9 11" type="primary">tatA</name>
    <name evidence="11" type="ORF">MOPEL_096_00190</name>
</gene>
<evidence type="ECO:0000256" key="7">
    <source>
        <dbReference type="ARBA" id="ARBA00023010"/>
    </source>
</evidence>
<evidence type="ECO:0000256" key="5">
    <source>
        <dbReference type="ARBA" id="ARBA00022927"/>
    </source>
</evidence>
<organism evidence="11 12">
    <name type="scientific">Mobilicoccus pelagius NBRC 104925</name>
    <dbReference type="NCBI Taxonomy" id="1089455"/>
    <lineage>
        <taxon>Bacteria</taxon>
        <taxon>Bacillati</taxon>
        <taxon>Actinomycetota</taxon>
        <taxon>Actinomycetes</taxon>
        <taxon>Micrococcales</taxon>
        <taxon>Dermatophilaceae</taxon>
        <taxon>Mobilicoccus</taxon>
    </lineage>
</organism>
<proteinExistence type="inferred from homology"/>
<dbReference type="RefSeq" id="WP_009482910.1">
    <property type="nucleotide sequence ID" value="NZ_BAFE01000073.1"/>
</dbReference>
<dbReference type="EMBL" id="BAFE01000073">
    <property type="protein sequence ID" value="GAB49012.1"/>
    <property type="molecule type" value="Genomic_DNA"/>
</dbReference>
<dbReference type="eggNOG" id="COG1826">
    <property type="taxonomic scope" value="Bacteria"/>
</dbReference>
<sequence>MPNLGPTEFLVIVLILVVLFGAKKLPDAARSLGRSMRIFKAEVEEMKDKPSAASRETVQGEARRETRTETHAETLAPEDHRAAPTETRTTIHEERVVDGAAGDADPQYRPPMA</sequence>
<dbReference type="STRING" id="1089455.MOPEL_096_00190"/>
<dbReference type="GO" id="GO:0043953">
    <property type="term" value="P:protein transport by the Tat complex"/>
    <property type="evidence" value="ECO:0007669"/>
    <property type="project" value="UniProtKB-UniRule"/>
</dbReference>
<dbReference type="PANTHER" id="PTHR42982">
    <property type="entry name" value="SEC-INDEPENDENT PROTEIN TRANSLOCASE PROTEIN TATA"/>
    <property type="match status" value="1"/>
</dbReference>
<accession>H5UTF4</accession>
<evidence type="ECO:0000256" key="4">
    <source>
        <dbReference type="ARBA" id="ARBA00022692"/>
    </source>
</evidence>
<dbReference type="InterPro" id="IPR003369">
    <property type="entry name" value="TatA/B/E"/>
</dbReference>
<dbReference type="HAMAP" id="MF_00236">
    <property type="entry name" value="TatA_E"/>
    <property type="match status" value="1"/>
</dbReference>
<dbReference type="Pfam" id="PF02416">
    <property type="entry name" value="TatA_B_E"/>
    <property type="match status" value="1"/>
</dbReference>
<dbReference type="InterPro" id="IPR006312">
    <property type="entry name" value="TatA/E"/>
</dbReference>
<comment type="similarity">
    <text evidence="9">Belongs to the TatA/E family.</text>
</comment>
<keyword evidence="3 9" id="KW-1003">Cell membrane</keyword>
<keyword evidence="6 9" id="KW-1133">Transmembrane helix</keyword>
<name>H5UTF4_9MICO</name>
<evidence type="ECO:0000256" key="10">
    <source>
        <dbReference type="SAM" id="MobiDB-lite"/>
    </source>
</evidence>